<reference evidence="1 2" key="1">
    <citation type="journal article" date="2018" name="J. Microbiol.">
        <title>Aestuariibaculum marinum sp. nov., a marine bacterium isolated from seawater in South Korea.</title>
        <authorList>
            <person name="Choi J."/>
            <person name="Lee D."/>
            <person name="Jang J.H."/>
            <person name="Cha S."/>
            <person name="Seo T."/>
        </authorList>
    </citation>
    <scope>NUCLEOTIDE SEQUENCE [LARGE SCALE GENOMIC DNA]</scope>
    <source>
        <strain evidence="1 2">IP7</strain>
    </source>
</reference>
<dbReference type="EMBL" id="JACVXD010000002">
    <property type="protein sequence ID" value="MBD0823539.1"/>
    <property type="molecule type" value="Genomic_DNA"/>
</dbReference>
<gene>
    <name evidence="1" type="ORF">ICJ85_05850</name>
</gene>
<dbReference type="Proteomes" id="UP000621516">
    <property type="component" value="Unassembled WGS sequence"/>
</dbReference>
<organism evidence="1 2">
    <name type="scientific">Aestuariibaculum marinum</name>
    <dbReference type="NCBI Taxonomy" id="2683592"/>
    <lineage>
        <taxon>Bacteria</taxon>
        <taxon>Pseudomonadati</taxon>
        <taxon>Bacteroidota</taxon>
        <taxon>Flavobacteriia</taxon>
        <taxon>Flavobacteriales</taxon>
        <taxon>Flavobacteriaceae</taxon>
    </lineage>
</organism>
<dbReference type="RefSeq" id="WP_188222838.1">
    <property type="nucleotide sequence ID" value="NZ_JACVXD010000002.1"/>
</dbReference>
<accession>A0A8J6Q2C9</accession>
<protein>
    <submittedName>
        <fullName evidence="1">Uncharacterized protein</fullName>
    </submittedName>
</protein>
<sequence>MKNIFYYLLIFGAFFTGCNPMDDVYEDLNLESKPVVGDVVYTLSDDDYEALDKTYGNFNSEDEAKELIPDLLTDVYPVWGEGSTALVTFKVYNRIDTYEADVYELSDEEHNAITGNTYGNFDRTSHVYQYLEATYPNAEDGDFVSLRYRYYSGVETTLTDGFAYEDGEWVKFTGFTEDQYEAMGEGFPNFSSEDEANQKIPIALLDVYKFDPRSEGDIVLSMYELYMGGGVTRSFTAAYVFDGMSFEPYDNEMNVTIQFGHDGSTWVPDNTIKYTLTGSDVTLISNSFIDIYPGPADNVGYFGSFDRRDSSSNYWSDAMLLEAFNVLLDEMDPLAEEGQKYVLTYVIYNGSTTNETKSVIKTEGVWEYQ</sequence>
<evidence type="ECO:0000313" key="1">
    <source>
        <dbReference type="EMBL" id="MBD0823539.1"/>
    </source>
</evidence>
<keyword evidence="2" id="KW-1185">Reference proteome</keyword>
<proteinExistence type="predicted"/>
<evidence type="ECO:0000313" key="2">
    <source>
        <dbReference type="Proteomes" id="UP000621516"/>
    </source>
</evidence>
<name>A0A8J6Q2C9_9FLAO</name>
<dbReference type="PROSITE" id="PS51257">
    <property type="entry name" value="PROKAR_LIPOPROTEIN"/>
    <property type="match status" value="1"/>
</dbReference>
<comment type="caution">
    <text evidence="1">The sequence shown here is derived from an EMBL/GenBank/DDBJ whole genome shotgun (WGS) entry which is preliminary data.</text>
</comment>
<dbReference type="AlphaFoldDB" id="A0A8J6Q2C9"/>